<name>A0A0A8ZZQ2_ARUDO</name>
<evidence type="ECO:0000256" key="1">
    <source>
        <dbReference type="SAM" id="MobiDB-lite"/>
    </source>
</evidence>
<evidence type="ECO:0000313" key="2">
    <source>
        <dbReference type="EMBL" id="JAD44884.1"/>
    </source>
</evidence>
<dbReference type="AlphaFoldDB" id="A0A0A8ZZQ2"/>
<reference evidence="2" key="2">
    <citation type="journal article" date="2015" name="Data Brief">
        <title>Shoot transcriptome of the giant reed, Arundo donax.</title>
        <authorList>
            <person name="Barrero R.A."/>
            <person name="Guerrero F.D."/>
            <person name="Moolhuijzen P."/>
            <person name="Goolsby J.A."/>
            <person name="Tidwell J."/>
            <person name="Bellgard S.E."/>
            <person name="Bellgard M.I."/>
        </authorList>
    </citation>
    <scope>NUCLEOTIDE SEQUENCE</scope>
    <source>
        <tissue evidence="2">Shoot tissue taken approximately 20 cm above the soil surface</tissue>
    </source>
</reference>
<proteinExistence type="predicted"/>
<feature type="region of interest" description="Disordered" evidence="1">
    <location>
        <begin position="1"/>
        <end position="26"/>
    </location>
</feature>
<dbReference type="EMBL" id="GBRH01253011">
    <property type="protein sequence ID" value="JAD44884.1"/>
    <property type="molecule type" value="Transcribed_RNA"/>
</dbReference>
<protein>
    <submittedName>
        <fullName evidence="2">Uncharacterized protein</fullName>
    </submittedName>
</protein>
<sequence length="26" mass="2991">MTVTDASKTMVQNTHMINSSIKLQRR</sequence>
<accession>A0A0A8ZZQ2</accession>
<organism evidence="2">
    <name type="scientific">Arundo donax</name>
    <name type="common">Giant reed</name>
    <name type="synonym">Donax arundinaceus</name>
    <dbReference type="NCBI Taxonomy" id="35708"/>
    <lineage>
        <taxon>Eukaryota</taxon>
        <taxon>Viridiplantae</taxon>
        <taxon>Streptophyta</taxon>
        <taxon>Embryophyta</taxon>
        <taxon>Tracheophyta</taxon>
        <taxon>Spermatophyta</taxon>
        <taxon>Magnoliopsida</taxon>
        <taxon>Liliopsida</taxon>
        <taxon>Poales</taxon>
        <taxon>Poaceae</taxon>
        <taxon>PACMAD clade</taxon>
        <taxon>Arundinoideae</taxon>
        <taxon>Arundineae</taxon>
        <taxon>Arundo</taxon>
    </lineage>
</organism>
<reference evidence="2" key="1">
    <citation type="submission" date="2014-09" db="EMBL/GenBank/DDBJ databases">
        <authorList>
            <person name="Magalhaes I.L.F."/>
            <person name="Oliveira U."/>
            <person name="Santos F.R."/>
            <person name="Vidigal T.H.D.A."/>
            <person name="Brescovit A.D."/>
            <person name="Santos A.J."/>
        </authorList>
    </citation>
    <scope>NUCLEOTIDE SEQUENCE</scope>
    <source>
        <tissue evidence="2">Shoot tissue taken approximately 20 cm above the soil surface</tissue>
    </source>
</reference>